<protein>
    <submittedName>
        <fullName evidence="1">Uncharacterized protein</fullName>
    </submittedName>
</protein>
<proteinExistence type="predicted"/>
<name>A0A3B0ZYR5_9ZZZZ</name>
<dbReference type="EMBL" id="UOFV01000017">
    <property type="protein sequence ID" value="VAW94390.1"/>
    <property type="molecule type" value="Genomic_DNA"/>
</dbReference>
<organism evidence="1">
    <name type="scientific">hydrothermal vent metagenome</name>
    <dbReference type="NCBI Taxonomy" id="652676"/>
    <lineage>
        <taxon>unclassified sequences</taxon>
        <taxon>metagenomes</taxon>
        <taxon>ecological metagenomes</taxon>
    </lineage>
</organism>
<accession>A0A3B0ZYR5</accession>
<evidence type="ECO:0000313" key="1">
    <source>
        <dbReference type="EMBL" id="VAW94390.1"/>
    </source>
</evidence>
<gene>
    <name evidence="1" type="ORF">MNBD_GAMMA19-1885</name>
</gene>
<dbReference type="AlphaFoldDB" id="A0A3B0ZYR5"/>
<reference evidence="1" key="1">
    <citation type="submission" date="2018-06" db="EMBL/GenBank/DDBJ databases">
        <authorList>
            <person name="Zhirakovskaya E."/>
        </authorList>
    </citation>
    <scope>NUCLEOTIDE SEQUENCE</scope>
</reference>
<sequence>MLNKKIQPDVNVGWAWFFAHADAGDIHNTRVGTKNVPTLQLPKR</sequence>